<name>A0A1S8LIN8_9CLOT</name>
<protein>
    <recommendedName>
        <fullName evidence="5">Transposon Tn7 transposition protein TnsD C-termianl domain-containing protein</fullName>
    </recommendedName>
</protein>
<dbReference type="Pfam" id="PF06527">
    <property type="entry name" value="TniQ"/>
    <property type="match status" value="1"/>
</dbReference>
<organism evidence="3 4">
    <name type="scientific">Clostridium felsineum</name>
    <dbReference type="NCBI Taxonomy" id="36839"/>
    <lineage>
        <taxon>Bacteria</taxon>
        <taxon>Bacillati</taxon>
        <taxon>Bacillota</taxon>
        <taxon>Clostridia</taxon>
        <taxon>Eubacteriales</taxon>
        <taxon>Clostridiaceae</taxon>
        <taxon>Clostridium</taxon>
    </lineage>
</organism>
<dbReference type="EMBL" id="CP096983">
    <property type="protein sequence ID" value="URZ09671.1"/>
    <property type="molecule type" value="Genomic_DNA"/>
</dbReference>
<feature type="domain" description="TniQ" evidence="1">
    <location>
        <begin position="4"/>
        <end position="157"/>
    </location>
</feature>
<feature type="domain" description="Transposon Tn7 transposition protein TnsD C-terminal" evidence="2">
    <location>
        <begin position="199"/>
        <end position="568"/>
    </location>
</feature>
<evidence type="ECO:0000313" key="4">
    <source>
        <dbReference type="Proteomes" id="UP000190951"/>
    </source>
</evidence>
<dbReference type="Pfam" id="PF15978">
    <property type="entry name" value="TnsD"/>
    <property type="match status" value="1"/>
</dbReference>
<dbReference type="STRING" id="84029.CROST_20810"/>
<dbReference type="Proteomes" id="UP000190951">
    <property type="component" value="Chromosome"/>
</dbReference>
<dbReference type="InterPro" id="IPR009492">
    <property type="entry name" value="TniQ"/>
</dbReference>
<evidence type="ECO:0000313" key="3">
    <source>
        <dbReference type="EMBL" id="URZ09671.1"/>
    </source>
</evidence>
<proteinExistence type="predicted"/>
<evidence type="ECO:0000259" key="1">
    <source>
        <dbReference type="Pfam" id="PF06527"/>
    </source>
</evidence>
<dbReference type="RefSeq" id="WP_077836010.1">
    <property type="nucleotide sequence ID" value="NZ_CP096983.1"/>
</dbReference>
<keyword evidence="4" id="KW-1185">Reference proteome</keyword>
<dbReference type="AlphaFoldDB" id="A0A1S8LIN8"/>
<accession>A0A1S8LIN8</accession>
<dbReference type="InterPro" id="IPR032750">
    <property type="entry name" value="TnsD_C"/>
</dbReference>
<evidence type="ECO:0008006" key="5">
    <source>
        <dbReference type="Google" id="ProtNLM"/>
    </source>
</evidence>
<dbReference type="KEGG" id="crw:CROST_003640"/>
<evidence type="ECO:0000259" key="2">
    <source>
        <dbReference type="Pfam" id="PF15978"/>
    </source>
</evidence>
<reference evidence="3 4" key="1">
    <citation type="submission" date="2022-04" db="EMBL/GenBank/DDBJ databases">
        <title>Genome sequence of C. roseum typestrain.</title>
        <authorList>
            <person name="Poehlein A."/>
            <person name="Schoch T."/>
            <person name="Duerre P."/>
            <person name="Daniel R."/>
        </authorList>
    </citation>
    <scope>NUCLEOTIDE SEQUENCE [LARGE SCALE GENOMIC DNA]</scope>
    <source>
        <strain evidence="3 4">DSM 7320</strain>
    </source>
</reference>
<sequence length="637" mass="74936">MLHFFTDPYKDELIYSAIARYHYYTGNVDFKDTLEELFGKRTIIPNFEIGSNIEALAKGLGGKYSSDYIINKHTIFPFYSAFLPKKRRQQILKGIKFKGKGLYTSLGVISGSICRKKHIYYCPICAKEEIAKYGEAYIHREHQLQGIFLCCKHGIRLIKYPISKKDVSRLQYIRLNMKLLKLETLKIKEVKYEEQLLKIARDAYYIITEDLSKFSKEDTWRCYKSLLYDRGLITPSGKVKQRELYEEFTHFYSSDVLSLLQSSVDYDNEYNWLKVITRNEARAVHPIRHLLLINFLEGDISKFFKGEKYEYKPFGKGPWPCLNIVSEHYKKEVITSLEITEDYKTKALVGTFTCSCGFVYSRKGPDKTEGDRYKAGRIKRFGEVWENSLKELITAKKYGLREIGRSMNCDPKTVVRYADKLGIKAFLNTKLKLPYSKKKHKNKKTITGEAYKKEVIDFIKDNKISTKQQIRNSLKKQYIWLYRHNKIWLQNNLPDSVPREKRNNKEGTKVDWDKRDAHYLKLLKNKRASMLNQVKPIRITKSSLGREIGILAALEKNIDKLPKTKEYLRQVTETVEEFQLRRCIQIIDNKIKEDENIKLWQLQRKAGIRTKAFNKLKKTLINYINTGGEKWGERKLQ</sequence>
<gene>
    <name evidence="3" type="ORF">CROST_003640</name>
</gene>